<name>A0A2S0VMP5_9ALTE</name>
<dbReference type="CDD" id="cd03025">
    <property type="entry name" value="DsbA_FrnE_like"/>
    <property type="match status" value="1"/>
</dbReference>
<protein>
    <submittedName>
        <fullName evidence="2">DsbA family protein</fullName>
    </submittedName>
</protein>
<dbReference type="EMBL" id="CP026604">
    <property type="protein sequence ID" value="AWB65475.1"/>
    <property type="molecule type" value="Genomic_DNA"/>
</dbReference>
<keyword evidence="3" id="KW-1185">Reference proteome</keyword>
<evidence type="ECO:0000259" key="1">
    <source>
        <dbReference type="Pfam" id="PF01323"/>
    </source>
</evidence>
<dbReference type="KEGG" id="cate:C2869_03055"/>
<dbReference type="PANTHER" id="PTHR13887:SF54">
    <property type="entry name" value="DSBA FAMILY PROTEIN"/>
    <property type="match status" value="1"/>
</dbReference>
<feature type="domain" description="DSBA-like thioredoxin" evidence="1">
    <location>
        <begin position="4"/>
        <end position="177"/>
    </location>
</feature>
<evidence type="ECO:0000313" key="3">
    <source>
        <dbReference type="Proteomes" id="UP000244441"/>
    </source>
</evidence>
<organism evidence="2 3">
    <name type="scientific">Saccharobesus litoralis</name>
    <dbReference type="NCBI Taxonomy" id="2172099"/>
    <lineage>
        <taxon>Bacteria</taxon>
        <taxon>Pseudomonadati</taxon>
        <taxon>Pseudomonadota</taxon>
        <taxon>Gammaproteobacteria</taxon>
        <taxon>Alteromonadales</taxon>
        <taxon>Alteromonadaceae</taxon>
        <taxon>Saccharobesus</taxon>
    </lineage>
</organism>
<dbReference type="Gene3D" id="3.40.30.10">
    <property type="entry name" value="Glutaredoxin"/>
    <property type="match status" value="1"/>
</dbReference>
<dbReference type="Gene3D" id="1.10.472.60">
    <property type="entry name" value="putative protein disulfide isomerase domain"/>
    <property type="match status" value="1"/>
</dbReference>
<dbReference type="AlphaFoldDB" id="A0A2S0VMP5"/>
<sequence length="203" mass="22697">MQLVYVMDPMCAWCYAFQPELEGFLQQHPTAEVDWVMGGLAPDTDQPMPEHLQQTIATYWQQIESKTKVTFNHDFWALNTPYRSTYPACRAVIAAQTIKAQSAQSMVKAIQSAYYQQALNPSLPQTLVECAVHIGLDKQAFTEVFQSSTTEQNLQLHLGLSLQLQVSGFPALFYIDQDNRALPLTLGYSTTASLQGQLSSILS</sequence>
<gene>
    <name evidence="2" type="ORF">C2869_03055</name>
</gene>
<proteinExistence type="predicted"/>
<dbReference type="InterPro" id="IPR001853">
    <property type="entry name" value="DSBA-like_thioredoxin_dom"/>
</dbReference>
<dbReference type="OrthoDB" id="9813770at2"/>
<dbReference type="SUPFAM" id="SSF52833">
    <property type="entry name" value="Thioredoxin-like"/>
    <property type="match status" value="1"/>
</dbReference>
<evidence type="ECO:0000313" key="2">
    <source>
        <dbReference type="EMBL" id="AWB65475.1"/>
    </source>
</evidence>
<dbReference type="InterPro" id="IPR036249">
    <property type="entry name" value="Thioredoxin-like_sf"/>
</dbReference>
<dbReference type="Pfam" id="PF01323">
    <property type="entry name" value="DSBA"/>
    <property type="match status" value="1"/>
</dbReference>
<dbReference type="RefSeq" id="WP_108601551.1">
    <property type="nucleotide sequence ID" value="NZ_CP026604.1"/>
</dbReference>
<reference evidence="2 3" key="1">
    <citation type="submission" date="2018-01" db="EMBL/GenBank/DDBJ databases">
        <title>Genome sequence of a Cantenovulum-like bacteria.</title>
        <authorList>
            <person name="Tan W.R."/>
            <person name="Lau N.-S."/>
            <person name="Go F."/>
            <person name="Amirul A.-A.A."/>
        </authorList>
    </citation>
    <scope>NUCLEOTIDE SEQUENCE [LARGE SCALE GENOMIC DNA]</scope>
    <source>
        <strain evidence="2 3">CCB-QB4</strain>
    </source>
</reference>
<accession>A0A2S0VMP5</accession>
<dbReference type="Proteomes" id="UP000244441">
    <property type="component" value="Chromosome"/>
</dbReference>
<dbReference type="PANTHER" id="PTHR13887">
    <property type="entry name" value="GLUTATHIONE S-TRANSFERASE KAPPA"/>
    <property type="match status" value="1"/>
</dbReference>